<accession>A0A9D4JCZ1</accession>
<evidence type="ECO:0000313" key="5">
    <source>
        <dbReference type="Proteomes" id="UP000828390"/>
    </source>
</evidence>
<keyword evidence="2" id="KW-0812">Transmembrane</keyword>
<dbReference type="AlphaFoldDB" id="A0A9D4JCZ1"/>
<dbReference type="Proteomes" id="UP000828390">
    <property type="component" value="Unassembled WGS sequence"/>
</dbReference>
<feature type="transmembrane region" description="Helical" evidence="2">
    <location>
        <begin position="343"/>
        <end position="367"/>
    </location>
</feature>
<evidence type="ECO:0000256" key="1">
    <source>
        <dbReference type="SAM" id="MobiDB-lite"/>
    </source>
</evidence>
<keyword evidence="2" id="KW-0472">Membrane</keyword>
<keyword evidence="3" id="KW-0732">Signal</keyword>
<dbReference type="Gene3D" id="2.60.120.740">
    <property type="match status" value="1"/>
</dbReference>
<name>A0A9D4JCZ1_DREPO</name>
<reference evidence="4" key="1">
    <citation type="journal article" date="2019" name="bioRxiv">
        <title>The Genome of the Zebra Mussel, Dreissena polymorpha: A Resource for Invasive Species Research.</title>
        <authorList>
            <person name="McCartney M.A."/>
            <person name="Auch B."/>
            <person name="Kono T."/>
            <person name="Mallez S."/>
            <person name="Zhang Y."/>
            <person name="Obille A."/>
            <person name="Becker A."/>
            <person name="Abrahante J.E."/>
            <person name="Garbe J."/>
            <person name="Badalamenti J.P."/>
            <person name="Herman A."/>
            <person name="Mangelson H."/>
            <person name="Liachko I."/>
            <person name="Sullivan S."/>
            <person name="Sone E.D."/>
            <person name="Koren S."/>
            <person name="Silverstein K.A.T."/>
            <person name="Beckman K.B."/>
            <person name="Gohl D.M."/>
        </authorList>
    </citation>
    <scope>NUCLEOTIDE SEQUENCE</scope>
    <source>
        <strain evidence="4">Duluth1</strain>
        <tissue evidence="4">Whole animal</tissue>
    </source>
</reference>
<protein>
    <submittedName>
        <fullName evidence="4">Uncharacterized protein</fullName>
    </submittedName>
</protein>
<feature type="signal peptide" evidence="3">
    <location>
        <begin position="1"/>
        <end position="25"/>
    </location>
</feature>
<evidence type="ECO:0000256" key="2">
    <source>
        <dbReference type="SAM" id="Phobius"/>
    </source>
</evidence>
<comment type="caution">
    <text evidence="4">The sequence shown here is derived from an EMBL/GenBank/DDBJ whole genome shotgun (WGS) entry which is preliminary data.</text>
</comment>
<evidence type="ECO:0000313" key="4">
    <source>
        <dbReference type="EMBL" id="KAH3804003.1"/>
    </source>
</evidence>
<dbReference type="EMBL" id="JAIWYP010000006">
    <property type="protein sequence ID" value="KAH3804003.1"/>
    <property type="molecule type" value="Genomic_DNA"/>
</dbReference>
<feature type="region of interest" description="Disordered" evidence="1">
    <location>
        <begin position="419"/>
        <end position="438"/>
    </location>
</feature>
<dbReference type="InterPro" id="IPR043159">
    <property type="entry name" value="Lectin_gal-bd_sf"/>
</dbReference>
<keyword evidence="5" id="KW-1185">Reference proteome</keyword>
<gene>
    <name evidence="4" type="ORF">DPMN_132276</name>
</gene>
<evidence type="ECO:0000256" key="3">
    <source>
        <dbReference type="SAM" id="SignalP"/>
    </source>
</evidence>
<keyword evidence="2" id="KW-1133">Transmembrane helix</keyword>
<organism evidence="4 5">
    <name type="scientific">Dreissena polymorpha</name>
    <name type="common">Zebra mussel</name>
    <name type="synonym">Mytilus polymorpha</name>
    <dbReference type="NCBI Taxonomy" id="45954"/>
    <lineage>
        <taxon>Eukaryota</taxon>
        <taxon>Metazoa</taxon>
        <taxon>Spiralia</taxon>
        <taxon>Lophotrochozoa</taxon>
        <taxon>Mollusca</taxon>
        <taxon>Bivalvia</taxon>
        <taxon>Autobranchia</taxon>
        <taxon>Heteroconchia</taxon>
        <taxon>Euheterodonta</taxon>
        <taxon>Imparidentia</taxon>
        <taxon>Neoheterodontei</taxon>
        <taxon>Myida</taxon>
        <taxon>Dreissenoidea</taxon>
        <taxon>Dreissenidae</taxon>
        <taxon>Dreissena</taxon>
    </lineage>
</organism>
<feature type="chain" id="PRO_5039676204" evidence="3">
    <location>
        <begin position="26"/>
        <end position="489"/>
    </location>
</feature>
<dbReference type="CDD" id="cd22823">
    <property type="entry name" value="Gal_Rha_Lectin"/>
    <property type="match status" value="1"/>
</dbReference>
<feature type="compositionally biased region" description="Basic and acidic residues" evidence="1">
    <location>
        <begin position="424"/>
        <end position="438"/>
    </location>
</feature>
<proteinExistence type="predicted"/>
<reference evidence="4" key="2">
    <citation type="submission" date="2020-11" db="EMBL/GenBank/DDBJ databases">
        <authorList>
            <person name="McCartney M.A."/>
            <person name="Auch B."/>
            <person name="Kono T."/>
            <person name="Mallez S."/>
            <person name="Becker A."/>
            <person name="Gohl D.M."/>
            <person name="Silverstein K.A.T."/>
            <person name="Koren S."/>
            <person name="Bechman K.B."/>
            <person name="Herman A."/>
            <person name="Abrahante J.E."/>
            <person name="Garbe J."/>
        </authorList>
    </citation>
    <scope>NUCLEOTIDE SEQUENCE</scope>
    <source>
        <strain evidence="4">Duluth1</strain>
        <tissue evidence="4">Whole animal</tissue>
    </source>
</reference>
<sequence length="489" mass="54517">MEKLTAFWILPCVLMLTFLVGPSIQQTSPFISHACYGTDAACFFFHLNCSERSVIQLTKMFAGRKDATQCPSDDQCNKSLNCCNYNAEDTYVFLTMENAYNIYRHCSGRTDCSDINAPREVIDTNTGVMSSYVHMEYTCGSVTDKIPMCGGPSKKTTKVTNDIDIWFDGSTETFDPNSVSKECKCSFTNLLAHNLTDLVLYLIDVRLESHYNDVNASSAMCSSAILTNEGYLFHRCKESTEHWKNNFIYSKSDPSLRSITLLPGETTYVLLKDIHKTGPRDSPAMIWFRARVPWSNHDMTVTCEEVITTEFTNSLTTLTQQPAAADTTRADTVSSDGNLSTGAIVAISVGSGVAFTLLVVVVSFTLFRTLRTRKTKTAVELDFPVYPIIDDKNTASSHSKEHEVDLDGTVYQTIDDTHIASSHSNEREAQGYESLSRDGDHDNHAYLGVIPADSTVGELRDYETPDCPLYLDLEPRNGHANDVQRYENV</sequence>